<dbReference type="PANTHER" id="PTHR46917:SF1">
    <property type="entry name" value="MORN REPEAT-CONTAINING PROTEIN 2"/>
    <property type="match status" value="1"/>
</dbReference>
<keyword evidence="1" id="KW-0677">Repeat</keyword>
<reference evidence="2" key="1">
    <citation type="journal article" date="2023" name="Mol. Biol. Evol.">
        <title>Third-Generation Sequencing Reveals the Adaptive Role of the Epigenome in Three Deep-Sea Polychaetes.</title>
        <authorList>
            <person name="Perez M."/>
            <person name="Aroh O."/>
            <person name="Sun Y."/>
            <person name="Lan Y."/>
            <person name="Juniper S.K."/>
            <person name="Young C.R."/>
            <person name="Angers B."/>
            <person name="Qian P.Y."/>
        </authorList>
    </citation>
    <scope>NUCLEOTIDE SEQUENCE</scope>
    <source>
        <strain evidence="2">P08H-3</strain>
    </source>
</reference>
<dbReference type="PANTHER" id="PTHR46917">
    <property type="entry name" value="MORN REPEAT-CONTAINING PROTEIN 2"/>
    <property type="match status" value="1"/>
</dbReference>
<dbReference type="InterPro" id="IPR003409">
    <property type="entry name" value="MORN"/>
</dbReference>
<dbReference type="Proteomes" id="UP001208570">
    <property type="component" value="Unassembled WGS sequence"/>
</dbReference>
<evidence type="ECO:0000313" key="2">
    <source>
        <dbReference type="EMBL" id="KAK2165156.1"/>
    </source>
</evidence>
<accession>A0AAD9K5Y9</accession>
<name>A0AAD9K5Y9_9ANNE</name>
<dbReference type="InterPro" id="IPR052849">
    <property type="entry name" value="MORN_repeat_protein"/>
</dbReference>
<dbReference type="Gene3D" id="2.20.110.10">
    <property type="entry name" value="Histone H3 K4-specific methyltransferase SET7/9 N-terminal domain"/>
    <property type="match status" value="2"/>
</dbReference>
<sequence length="145" mass="16147">MPAAKKKQKEDDQGPTILQGVYMFPNGDKYDGEYMMSPGGSLERSGTGKHITSDGTVYTGQWVEDKMHGQGKIIFPSGATYEGIFVNNQFQGRGKYVFPNGSFYDGEFNENKLEGDGNFTDTESQIWSGTFRYKAAPGLRFKLNL</sequence>
<dbReference type="SMART" id="SM00698">
    <property type="entry name" value="MORN"/>
    <property type="match status" value="3"/>
</dbReference>
<proteinExistence type="predicted"/>
<evidence type="ECO:0000256" key="1">
    <source>
        <dbReference type="ARBA" id="ARBA00022737"/>
    </source>
</evidence>
<dbReference type="Pfam" id="PF02493">
    <property type="entry name" value="MORN"/>
    <property type="match status" value="4"/>
</dbReference>
<gene>
    <name evidence="2" type="ORF">LSH36_54g07007</name>
</gene>
<evidence type="ECO:0000313" key="3">
    <source>
        <dbReference type="Proteomes" id="UP001208570"/>
    </source>
</evidence>
<organism evidence="2 3">
    <name type="scientific">Paralvinella palmiformis</name>
    <dbReference type="NCBI Taxonomy" id="53620"/>
    <lineage>
        <taxon>Eukaryota</taxon>
        <taxon>Metazoa</taxon>
        <taxon>Spiralia</taxon>
        <taxon>Lophotrochozoa</taxon>
        <taxon>Annelida</taxon>
        <taxon>Polychaeta</taxon>
        <taxon>Sedentaria</taxon>
        <taxon>Canalipalpata</taxon>
        <taxon>Terebellida</taxon>
        <taxon>Terebelliformia</taxon>
        <taxon>Alvinellidae</taxon>
        <taxon>Paralvinella</taxon>
    </lineage>
</organism>
<comment type="caution">
    <text evidence="2">The sequence shown here is derived from an EMBL/GenBank/DDBJ whole genome shotgun (WGS) entry which is preliminary data.</text>
</comment>
<evidence type="ECO:0008006" key="4">
    <source>
        <dbReference type="Google" id="ProtNLM"/>
    </source>
</evidence>
<dbReference type="SUPFAM" id="SSF82185">
    <property type="entry name" value="Histone H3 K4-specific methyltransferase SET7/9 N-terminal domain"/>
    <property type="match status" value="1"/>
</dbReference>
<keyword evidence="3" id="KW-1185">Reference proteome</keyword>
<dbReference type="EMBL" id="JAODUP010000054">
    <property type="protein sequence ID" value="KAK2165156.1"/>
    <property type="molecule type" value="Genomic_DNA"/>
</dbReference>
<dbReference type="AlphaFoldDB" id="A0AAD9K5Y9"/>
<protein>
    <recommendedName>
        <fullName evidence="4">MORN repeat-containing protein 2-like</fullName>
    </recommendedName>
</protein>